<dbReference type="RefSeq" id="WP_132764446.1">
    <property type="nucleotide sequence ID" value="NZ_CP110416.1"/>
</dbReference>
<dbReference type="EMBL" id="SLXF01000003">
    <property type="protein sequence ID" value="TCP08318.1"/>
    <property type="molecule type" value="Genomic_DNA"/>
</dbReference>
<evidence type="ECO:0008006" key="5">
    <source>
        <dbReference type="Google" id="ProtNLM"/>
    </source>
</evidence>
<feature type="compositionally biased region" description="Acidic residues" evidence="1">
    <location>
        <begin position="65"/>
        <end position="83"/>
    </location>
</feature>
<feature type="chain" id="PRO_5041397254" description="Lipoprotein" evidence="2">
    <location>
        <begin position="32"/>
        <end position="237"/>
    </location>
</feature>
<evidence type="ECO:0000313" key="4">
    <source>
        <dbReference type="Proteomes" id="UP000294772"/>
    </source>
</evidence>
<feature type="region of interest" description="Disordered" evidence="1">
    <location>
        <begin position="117"/>
        <end position="136"/>
    </location>
</feature>
<protein>
    <recommendedName>
        <fullName evidence="5">Lipoprotein</fullName>
    </recommendedName>
</protein>
<evidence type="ECO:0000256" key="2">
    <source>
        <dbReference type="SAM" id="SignalP"/>
    </source>
</evidence>
<proteinExistence type="predicted"/>
<accession>A0AA46DFU3</accession>
<reference evidence="3 4" key="1">
    <citation type="submission" date="2019-03" db="EMBL/GenBank/DDBJ databases">
        <title>Genomic Encyclopedia of Type Strains, Phase IV (KMG-IV): sequencing the most valuable type-strain genomes for metagenomic binning, comparative biology and taxonomic classification.</title>
        <authorList>
            <person name="Goeker M."/>
        </authorList>
    </citation>
    <scope>NUCLEOTIDE SEQUENCE [LARGE SCALE GENOMIC DNA]</scope>
    <source>
        <strain evidence="3 4">DSM 15264</strain>
    </source>
</reference>
<evidence type="ECO:0000313" key="3">
    <source>
        <dbReference type="EMBL" id="TCP08318.1"/>
    </source>
</evidence>
<keyword evidence="2" id="KW-0732">Signal</keyword>
<gene>
    <name evidence="3" type="ORF">EV676_103351</name>
</gene>
<feature type="region of interest" description="Disordered" evidence="1">
    <location>
        <begin position="31"/>
        <end position="100"/>
    </location>
</feature>
<sequence>MNTHALPRLPGWTPAALLALAALLGGCDAPATDTAAVAPPPPAAAPQAGPEDDSPGLLAHAATEAADEEQTDEPFVDLGDEGEAPASAAGEDDDGSRPATVDDLVRGLASLTEAVDAVQRGEDRASQGTAYDGEREYEEWDGAEPPLSVEFQVRPLTAHMLSYRIEVRSRADRLVIHDVTLNRGNCGMAEPGELNEGLKLPVALRYGQKKIVNVRRCDKVLEATVDTQYGEYTFKWR</sequence>
<name>A0AA46DFU3_9BURK</name>
<evidence type="ECO:0000256" key="1">
    <source>
        <dbReference type="SAM" id="MobiDB-lite"/>
    </source>
</evidence>
<dbReference type="AlphaFoldDB" id="A0AA46DFU3"/>
<dbReference type="Proteomes" id="UP000294772">
    <property type="component" value="Unassembled WGS sequence"/>
</dbReference>
<comment type="caution">
    <text evidence="3">The sequence shown here is derived from an EMBL/GenBank/DDBJ whole genome shotgun (WGS) entry which is preliminary data.</text>
</comment>
<organism evidence="3 4">
    <name type="scientific">Caldimonas thermodepolymerans</name>
    <dbReference type="NCBI Taxonomy" id="215580"/>
    <lineage>
        <taxon>Bacteria</taxon>
        <taxon>Pseudomonadati</taxon>
        <taxon>Pseudomonadota</taxon>
        <taxon>Betaproteobacteria</taxon>
        <taxon>Burkholderiales</taxon>
        <taxon>Sphaerotilaceae</taxon>
        <taxon>Caldimonas</taxon>
    </lineage>
</organism>
<feature type="signal peptide" evidence="2">
    <location>
        <begin position="1"/>
        <end position="31"/>
    </location>
</feature>